<accession>T1PP34</accession>
<protein>
    <submittedName>
        <fullName evidence="2">Uncharacterized protein</fullName>
    </submittedName>
</protein>
<evidence type="ECO:0000256" key="1">
    <source>
        <dbReference type="SAM" id="SignalP"/>
    </source>
</evidence>
<feature type="signal peptide" evidence="1">
    <location>
        <begin position="1"/>
        <end position="23"/>
    </location>
</feature>
<feature type="chain" id="PRO_5004583402" evidence="1">
    <location>
        <begin position="24"/>
        <end position="114"/>
    </location>
</feature>
<dbReference type="EMBL" id="KA650454">
    <property type="protein sequence ID" value="AFP65083.1"/>
    <property type="molecule type" value="mRNA"/>
</dbReference>
<proteinExistence type="evidence at transcript level"/>
<reference evidence="2" key="1">
    <citation type="submission" date="2012-08" db="EMBL/GenBank/DDBJ databases">
        <title>Transcriptome of adult Musca domestica launches a platform for comparative house fly gene expression and characterization of differential gene expression among resistant and susceptible house flies.</title>
        <authorList>
            <person name="Liu N."/>
            <person name="Zhang L."/>
            <person name="Li M."/>
            <person name="Reid W."/>
        </authorList>
    </citation>
    <scope>NUCLEOTIDE SEQUENCE</scope>
    <source>
        <strain evidence="2">ALHF</strain>
        <tissue evidence="2">Whole body</tissue>
    </source>
</reference>
<name>T1PP34_MUSDO</name>
<dbReference type="AlphaFoldDB" id="T1PP34"/>
<sequence length="114" mass="12016">VVDAVVVVVVLLLESELPTTSLSSSSGSNVSNSTWTRVAPDELLSSSSSKSASKLARARLAVLPWTAVRKIVGPKVRRIFEIIILAWASICYNSNICVSIIVGEGGVECCLGRG</sequence>
<feature type="non-terminal residue" evidence="2">
    <location>
        <position position="1"/>
    </location>
</feature>
<organism evidence="2">
    <name type="scientific">Musca domestica</name>
    <name type="common">House fly</name>
    <dbReference type="NCBI Taxonomy" id="7370"/>
    <lineage>
        <taxon>Eukaryota</taxon>
        <taxon>Metazoa</taxon>
        <taxon>Ecdysozoa</taxon>
        <taxon>Arthropoda</taxon>
        <taxon>Hexapoda</taxon>
        <taxon>Insecta</taxon>
        <taxon>Pterygota</taxon>
        <taxon>Neoptera</taxon>
        <taxon>Endopterygota</taxon>
        <taxon>Diptera</taxon>
        <taxon>Brachycera</taxon>
        <taxon>Muscomorpha</taxon>
        <taxon>Muscoidea</taxon>
        <taxon>Muscidae</taxon>
        <taxon>Musca</taxon>
    </lineage>
</organism>
<keyword evidence="1" id="KW-0732">Signal</keyword>
<evidence type="ECO:0000313" key="2">
    <source>
        <dbReference type="EMBL" id="AFP65083.1"/>
    </source>
</evidence>